<keyword evidence="4 6" id="KW-0788">Thiol protease</keyword>
<sequence>MADSDRDEPQPTPFPIRIVHDSPPPPPSDIDNLPPPGPIGKRTDQFYEPWEKFLAIEPSRGQRLSRPAAAVAAEQAEVDHSPGAEGKKVQENAATSWEQAAECCRKKVAAIVEECRRLNQKYRDAIFDLEASPWCLQSLHGRFPKAVDRIEAPPWIKRVEDIFDNPQFFIDGATAQDVHQGSGGDCWFLAALMAVSAKKELIDQLCVARDEKAGVYGFVFYRDGEWIYEVIDDKLFLRVGDDDGLTIVRDWDRDKKEGMGLKHPDEEKLLSQLQRGGEALYFSHCKSSETWLPLIEKAYAKAHGDYYAIEGGFASEAIEDLTGGVGVVINPEDIMDKDRFWREQLSLVNQKYLFGGGSKPTSTKGFIGGHAYAVLKTWEEGDLKLLKLRNPWGETEWDGDWSDGSKLWTPAMMTKLEHTFGDDGVFWISFIDFLKHFPSINRVRLFNKEWQVAQQWTSVNVPWTVDYLDTKFQFSIAEKCPVVIVLSQPDDRYFYGLRGRFLYSLHFRVYKEGEEDDKWIVRSMHNSGNETVFTRSVSVEIEDLEPGTYNVVFKVTAVRTAAAMTAEESIIKFAVERKEKLLNVGRRFDYAQTKGNLRAMEDTNRKRKVKGRRDEKITMFKKSRKITQREKERARGRKKRVDDAMREKKREYEHRRRGKEKARRGGRDCESTDAQDGDGKSEEGGQAGSVTPLTEESPAKEVPHVVAGAEKGDGVAKADEAPVPGTEIEQKVEKVGESVEDRKKAAESGKQAEESDKPSEDSKETEDATNALSKNLSKLDLRGTRRSSRTDPVSPLEEEDYDSPVEPPEELDDDDFEWDSDLDGPVEYDSDDDFSRRNSAQGSKNEIFADDPWNAICVLGLRVYSLNAVAKVKVVKAEGSS</sequence>
<gene>
    <name evidence="9" type="ORF">LTR09_006195</name>
</gene>
<keyword evidence="10" id="KW-1185">Reference proteome</keyword>
<dbReference type="PRINTS" id="PR00704">
    <property type="entry name" value="CALPAIN"/>
</dbReference>
<evidence type="ECO:0000313" key="9">
    <source>
        <dbReference type="EMBL" id="KAK3052712.1"/>
    </source>
</evidence>
<evidence type="ECO:0000256" key="4">
    <source>
        <dbReference type="ARBA" id="ARBA00022807"/>
    </source>
</evidence>
<evidence type="ECO:0000313" key="10">
    <source>
        <dbReference type="Proteomes" id="UP001271007"/>
    </source>
</evidence>
<dbReference type="AlphaFoldDB" id="A0AAJ0DLG2"/>
<feature type="active site" evidence="5 6">
    <location>
        <position position="390"/>
    </location>
</feature>
<dbReference type="SUPFAM" id="SSF54001">
    <property type="entry name" value="Cysteine proteinases"/>
    <property type="match status" value="1"/>
</dbReference>
<dbReference type="Proteomes" id="UP001271007">
    <property type="component" value="Unassembled WGS sequence"/>
</dbReference>
<feature type="region of interest" description="Disordered" evidence="7">
    <location>
        <begin position="65"/>
        <end position="92"/>
    </location>
</feature>
<organism evidence="9 10">
    <name type="scientific">Extremus antarcticus</name>
    <dbReference type="NCBI Taxonomy" id="702011"/>
    <lineage>
        <taxon>Eukaryota</taxon>
        <taxon>Fungi</taxon>
        <taxon>Dikarya</taxon>
        <taxon>Ascomycota</taxon>
        <taxon>Pezizomycotina</taxon>
        <taxon>Dothideomycetes</taxon>
        <taxon>Dothideomycetidae</taxon>
        <taxon>Mycosphaerellales</taxon>
        <taxon>Extremaceae</taxon>
        <taxon>Extremus</taxon>
    </lineage>
</organism>
<feature type="region of interest" description="Disordered" evidence="7">
    <location>
        <begin position="1"/>
        <end position="44"/>
    </location>
</feature>
<dbReference type="EMBL" id="JAWDJX010000019">
    <property type="protein sequence ID" value="KAK3052712.1"/>
    <property type="molecule type" value="Genomic_DNA"/>
</dbReference>
<comment type="caution">
    <text evidence="9">The sequence shown here is derived from an EMBL/GenBank/DDBJ whole genome shotgun (WGS) entry which is preliminary data.</text>
</comment>
<dbReference type="CDD" id="cd00044">
    <property type="entry name" value="CysPc"/>
    <property type="match status" value="1"/>
</dbReference>
<feature type="compositionally biased region" description="Basic and acidic residues" evidence="7">
    <location>
        <begin position="77"/>
        <end position="90"/>
    </location>
</feature>
<dbReference type="SMART" id="SM00230">
    <property type="entry name" value="CysPc"/>
    <property type="match status" value="1"/>
</dbReference>
<evidence type="ECO:0000256" key="3">
    <source>
        <dbReference type="ARBA" id="ARBA00022801"/>
    </source>
</evidence>
<evidence type="ECO:0000256" key="2">
    <source>
        <dbReference type="ARBA" id="ARBA00022670"/>
    </source>
</evidence>
<feature type="region of interest" description="Disordered" evidence="7">
    <location>
        <begin position="599"/>
        <end position="846"/>
    </location>
</feature>
<dbReference type="InterPro" id="IPR001300">
    <property type="entry name" value="Peptidase_C2_calpain_cat"/>
</dbReference>
<dbReference type="PROSITE" id="PS00139">
    <property type="entry name" value="THIOL_PROTEASE_CYS"/>
    <property type="match status" value="1"/>
</dbReference>
<feature type="compositionally biased region" description="Basic and acidic residues" evidence="7">
    <location>
        <begin position="710"/>
        <end position="720"/>
    </location>
</feature>
<name>A0AAJ0DLG2_9PEZI</name>
<accession>A0AAJ0DLG2</accession>
<protein>
    <recommendedName>
        <fullName evidence="8">Calpain catalytic domain-containing protein</fullName>
    </recommendedName>
</protein>
<feature type="compositionally biased region" description="Acidic residues" evidence="7">
    <location>
        <begin position="796"/>
        <end position="832"/>
    </location>
</feature>
<feature type="active site" evidence="5 6">
    <location>
        <position position="186"/>
    </location>
</feature>
<reference evidence="9" key="1">
    <citation type="submission" date="2023-04" db="EMBL/GenBank/DDBJ databases">
        <title>Black Yeasts Isolated from many extreme environments.</title>
        <authorList>
            <person name="Coleine C."/>
            <person name="Stajich J.E."/>
            <person name="Selbmann L."/>
        </authorList>
    </citation>
    <scope>NUCLEOTIDE SEQUENCE</scope>
    <source>
        <strain evidence="9">CCFEE 5312</strain>
    </source>
</reference>
<evidence type="ECO:0000256" key="7">
    <source>
        <dbReference type="SAM" id="MobiDB-lite"/>
    </source>
</evidence>
<dbReference type="GO" id="GO:0006508">
    <property type="term" value="P:proteolysis"/>
    <property type="evidence" value="ECO:0007669"/>
    <property type="project" value="UniProtKB-KW"/>
</dbReference>
<feature type="compositionally biased region" description="Pro residues" evidence="7">
    <location>
        <begin position="22"/>
        <end position="38"/>
    </location>
</feature>
<dbReference type="PROSITE" id="PS50203">
    <property type="entry name" value="CALPAIN_CAT"/>
    <property type="match status" value="1"/>
</dbReference>
<keyword evidence="2 6" id="KW-0645">Protease</keyword>
<feature type="compositionally biased region" description="Basic and acidic residues" evidence="7">
    <location>
        <begin position="640"/>
        <end position="654"/>
    </location>
</feature>
<dbReference type="GO" id="GO:0004198">
    <property type="term" value="F:calcium-dependent cysteine-type endopeptidase activity"/>
    <property type="evidence" value="ECO:0007669"/>
    <property type="project" value="InterPro"/>
</dbReference>
<evidence type="ECO:0000259" key="8">
    <source>
        <dbReference type="PROSITE" id="PS50203"/>
    </source>
</evidence>
<feature type="compositionally biased region" description="Basic and acidic residues" evidence="7">
    <location>
        <begin position="728"/>
        <end position="766"/>
    </location>
</feature>
<dbReference type="InterPro" id="IPR000169">
    <property type="entry name" value="Pept_cys_AS"/>
</dbReference>
<dbReference type="Gene3D" id="3.90.70.10">
    <property type="entry name" value="Cysteine proteinases"/>
    <property type="match status" value="1"/>
</dbReference>
<proteinExistence type="inferred from homology"/>
<feature type="domain" description="Calpain catalytic" evidence="8">
    <location>
        <begin position="157"/>
        <end position="446"/>
    </location>
</feature>
<evidence type="ECO:0000256" key="6">
    <source>
        <dbReference type="PROSITE-ProRule" id="PRU00239"/>
    </source>
</evidence>
<dbReference type="InterPro" id="IPR022684">
    <property type="entry name" value="Calpain_cysteine_protease"/>
</dbReference>
<dbReference type="Pfam" id="PF00648">
    <property type="entry name" value="Peptidase_C2"/>
    <property type="match status" value="2"/>
</dbReference>
<feature type="active site" evidence="5 6">
    <location>
        <position position="370"/>
    </location>
</feature>
<keyword evidence="3 6" id="KW-0378">Hydrolase</keyword>
<evidence type="ECO:0000256" key="5">
    <source>
        <dbReference type="PIRSR" id="PIRSR622684-1"/>
    </source>
</evidence>
<dbReference type="PANTHER" id="PTHR10183:SF379">
    <property type="entry name" value="CALPAIN-5"/>
    <property type="match status" value="1"/>
</dbReference>
<evidence type="ECO:0000256" key="1">
    <source>
        <dbReference type="ARBA" id="ARBA00007623"/>
    </source>
</evidence>
<dbReference type="InterPro" id="IPR038765">
    <property type="entry name" value="Papain-like_cys_pep_sf"/>
</dbReference>
<dbReference type="PANTHER" id="PTHR10183">
    <property type="entry name" value="CALPAIN"/>
    <property type="match status" value="1"/>
</dbReference>
<comment type="similarity">
    <text evidence="1">Belongs to the peptidase C2 family.</text>
</comment>